<keyword evidence="3" id="KW-1185">Reference proteome</keyword>
<dbReference type="Proteomes" id="UP000509594">
    <property type="component" value="Chromosome"/>
</dbReference>
<dbReference type="AlphaFoldDB" id="A0A7D5EI31"/>
<evidence type="ECO:0000313" key="3">
    <source>
        <dbReference type="Proteomes" id="UP000509594"/>
    </source>
</evidence>
<keyword evidence="1" id="KW-1133">Transmembrane helix</keyword>
<dbReference type="EMBL" id="CP058215">
    <property type="protein sequence ID" value="QLC51020.1"/>
    <property type="molecule type" value="Genomic_DNA"/>
</dbReference>
<sequence>MTKILKTILISFIVLLILAFALVFIGNFYCTVSDVQESGEQVASIDGELLENDDFIARTYGYEDRLVFTYIPRNPDMIADYYADYDIRENNNTIAAGDNRLYEDVSAENPIFFEVPRQESAVYEMDMVIEDLDRNQVHNSSLTIESQN</sequence>
<organism evidence="2 3">
    <name type="scientific">Methanolobus zinderi</name>
    <dbReference type="NCBI Taxonomy" id="536044"/>
    <lineage>
        <taxon>Archaea</taxon>
        <taxon>Methanobacteriati</taxon>
        <taxon>Methanobacteriota</taxon>
        <taxon>Stenosarchaea group</taxon>
        <taxon>Methanomicrobia</taxon>
        <taxon>Methanosarcinales</taxon>
        <taxon>Methanosarcinaceae</taxon>
        <taxon>Methanolobus</taxon>
    </lineage>
</organism>
<reference evidence="2 3" key="1">
    <citation type="submission" date="2020-06" db="EMBL/GenBank/DDBJ databases">
        <title>Methanolobus halotolerans sp. nov., isolated from a saline lake Tus in Siberia.</title>
        <authorList>
            <person name="Shen Y."/>
            <person name="Chen S.-C."/>
            <person name="Lai M.-C."/>
            <person name="Huang H.-H."/>
            <person name="Chiu H.-H."/>
            <person name="Tang S.-L."/>
            <person name="Rogozin D.Y."/>
            <person name="Degermendzhy A.G."/>
        </authorList>
    </citation>
    <scope>NUCLEOTIDE SEQUENCE [LARGE SCALE GENOMIC DNA]</scope>
    <source>
        <strain evidence="2 3">DSM 21339</strain>
    </source>
</reference>
<dbReference type="RefSeq" id="WP_176966075.1">
    <property type="nucleotide sequence ID" value="NZ_CP058215.1"/>
</dbReference>
<dbReference type="OrthoDB" id="125842at2157"/>
<dbReference type="GeneID" id="55822545"/>
<keyword evidence="1" id="KW-0812">Transmembrane</keyword>
<name>A0A7D5EI31_9EURY</name>
<proteinExistence type="predicted"/>
<feature type="transmembrane region" description="Helical" evidence="1">
    <location>
        <begin position="7"/>
        <end position="29"/>
    </location>
</feature>
<keyword evidence="1" id="KW-0472">Membrane</keyword>
<evidence type="ECO:0000256" key="1">
    <source>
        <dbReference type="SAM" id="Phobius"/>
    </source>
</evidence>
<evidence type="ECO:0000313" key="2">
    <source>
        <dbReference type="EMBL" id="QLC51020.1"/>
    </source>
</evidence>
<protein>
    <submittedName>
        <fullName evidence="2">Uncharacterized protein</fullName>
    </submittedName>
</protein>
<dbReference type="KEGG" id="mzi:HWN40_12680"/>
<gene>
    <name evidence="2" type="ORF">HWN40_12680</name>
</gene>
<accession>A0A7D5EI31</accession>